<evidence type="ECO:0000313" key="2">
    <source>
        <dbReference type="Proteomes" id="UP000298327"/>
    </source>
</evidence>
<dbReference type="AlphaFoldDB" id="A0A4Y9XS19"/>
<name>A0A4Y9XS19_9AGAM</name>
<dbReference type="OrthoDB" id="3312774at2759"/>
<protein>
    <submittedName>
        <fullName evidence="1">Uncharacterized protein</fullName>
    </submittedName>
</protein>
<keyword evidence="2" id="KW-1185">Reference proteome</keyword>
<dbReference type="Proteomes" id="UP000298327">
    <property type="component" value="Unassembled WGS sequence"/>
</dbReference>
<gene>
    <name evidence="1" type="ORF">EVG20_g10666</name>
</gene>
<accession>A0A4Y9XS19</accession>
<comment type="caution">
    <text evidence="1">The sequence shown here is derived from an EMBL/GenBank/DDBJ whole genome shotgun (WGS) entry which is preliminary data.</text>
</comment>
<organism evidence="1 2">
    <name type="scientific">Dentipellis fragilis</name>
    <dbReference type="NCBI Taxonomy" id="205917"/>
    <lineage>
        <taxon>Eukaryota</taxon>
        <taxon>Fungi</taxon>
        <taxon>Dikarya</taxon>
        <taxon>Basidiomycota</taxon>
        <taxon>Agaricomycotina</taxon>
        <taxon>Agaricomycetes</taxon>
        <taxon>Russulales</taxon>
        <taxon>Hericiaceae</taxon>
        <taxon>Dentipellis</taxon>
    </lineage>
</organism>
<dbReference type="EMBL" id="SEOQ01001356">
    <property type="protein sequence ID" value="TFY52187.1"/>
    <property type="molecule type" value="Genomic_DNA"/>
</dbReference>
<proteinExistence type="predicted"/>
<reference evidence="1 2" key="1">
    <citation type="submission" date="2019-02" db="EMBL/GenBank/DDBJ databases">
        <title>Genome sequencing of the rare red list fungi Dentipellis fragilis.</title>
        <authorList>
            <person name="Buettner E."/>
            <person name="Kellner H."/>
        </authorList>
    </citation>
    <scope>NUCLEOTIDE SEQUENCE [LARGE SCALE GENOMIC DNA]</scope>
    <source>
        <strain evidence="1 2">DSM 105465</strain>
    </source>
</reference>
<sequence length="144" mass="16001">MFSRPKSFECTLHSTTVKTLDFSFDNCPAQIHIHHEGPCNCYNWYQPPRPNTSVRNFLSRFSTAHHSIDSIALTLGTRSSEASGSTAFSSVASLIHPPSSLTIFDDVESADVSFLPMFRAVWAQLIPGKPKPFIVVMRHPLAPI</sequence>
<evidence type="ECO:0000313" key="1">
    <source>
        <dbReference type="EMBL" id="TFY52187.1"/>
    </source>
</evidence>